<dbReference type="RefSeq" id="XP_026124529.1">
    <property type="nucleotide sequence ID" value="XM_026268744.1"/>
</dbReference>
<gene>
    <name evidence="7" type="primary">LOC113106698</name>
</gene>
<keyword evidence="3" id="KW-1015">Disulfide bond</keyword>
<dbReference type="KEGG" id="caua:113106698"/>
<evidence type="ECO:0000259" key="5">
    <source>
        <dbReference type="Pfam" id="PF00048"/>
    </source>
</evidence>
<dbReference type="InterPro" id="IPR000827">
    <property type="entry name" value="Chemokine_CC_CS"/>
</dbReference>
<evidence type="ECO:0000256" key="3">
    <source>
        <dbReference type="ARBA" id="ARBA00023157"/>
    </source>
</evidence>
<comment type="subcellular location">
    <subcellularLocation>
        <location evidence="4">Secreted</location>
    </subcellularLocation>
</comment>
<dbReference type="GeneID" id="113106698"/>
<comment type="similarity">
    <text evidence="1 4">Belongs to the intercrine beta (chemokine CC) family.</text>
</comment>
<dbReference type="GO" id="GO:0006955">
    <property type="term" value="P:immune response"/>
    <property type="evidence" value="ECO:0007669"/>
    <property type="project" value="InterPro"/>
</dbReference>
<dbReference type="OrthoDB" id="8905061at2759"/>
<reference evidence="7" key="1">
    <citation type="submission" date="2025-08" db="UniProtKB">
        <authorList>
            <consortium name="RefSeq"/>
        </authorList>
    </citation>
    <scope>IDENTIFICATION</scope>
    <source>
        <strain evidence="7">Wakin</strain>
        <tissue evidence="7">Muscle</tissue>
    </source>
</reference>
<dbReference type="SUPFAM" id="SSF54117">
    <property type="entry name" value="Interleukin 8-like chemokines"/>
    <property type="match status" value="1"/>
</dbReference>
<evidence type="ECO:0000256" key="4">
    <source>
        <dbReference type="RuleBase" id="RU361150"/>
    </source>
</evidence>
<dbReference type="AlphaFoldDB" id="A0A6P6PUF1"/>
<dbReference type="InterPro" id="IPR001811">
    <property type="entry name" value="Chemokine_IL8-like_dom"/>
</dbReference>
<proteinExistence type="inferred from homology"/>
<dbReference type="Proteomes" id="UP000515129">
    <property type="component" value="Chromosome 8"/>
</dbReference>
<accession>A0A6P6PUF1</accession>
<evidence type="ECO:0000313" key="6">
    <source>
        <dbReference type="Proteomes" id="UP000515129"/>
    </source>
</evidence>
<dbReference type="InterPro" id="IPR036048">
    <property type="entry name" value="Interleukin_8-like_sf"/>
</dbReference>
<dbReference type="PROSITE" id="PS00472">
    <property type="entry name" value="SMALL_CYTOKINES_CC"/>
    <property type="match status" value="1"/>
</dbReference>
<dbReference type="GO" id="GO:0005615">
    <property type="term" value="C:extracellular space"/>
    <property type="evidence" value="ECO:0007669"/>
    <property type="project" value="UniProtKB-KW"/>
</dbReference>
<evidence type="ECO:0000313" key="7">
    <source>
        <dbReference type="RefSeq" id="XP_026124529.1"/>
    </source>
</evidence>
<name>A0A6P6PUF1_CARAU</name>
<evidence type="ECO:0000256" key="1">
    <source>
        <dbReference type="ARBA" id="ARBA00010868"/>
    </source>
</evidence>
<protein>
    <recommendedName>
        <fullName evidence="4">C-C motif chemokine</fullName>
    </recommendedName>
</protein>
<organism evidence="6 7">
    <name type="scientific">Carassius auratus</name>
    <name type="common">Goldfish</name>
    <dbReference type="NCBI Taxonomy" id="7957"/>
    <lineage>
        <taxon>Eukaryota</taxon>
        <taxon>Metazoa</taxon>
        <taxon>Chordata</taxon>
        <taxon>Craniata</taxon>
        <taxon>Vertebrata</taxon>
        <taxon>Euteleostomi</taxon>
        <taxon>Actinopterygii</taxon>
        <taxon>Neopterygii</taxon>
        <taxon>Teleostei</taxon>
        <taxon>Ostariophysi</taxon>
        <taxon>Cypriniformes</taxon>
        <taxon>Cyprinidae</taxon>
        <taxon>Cyprininae</taxon>
        <taxon>Carassius</taxon>
    </lineage>
</organism>
<evidence type="ECO:0000256" key="2">
    <source>
        <dbReference type="ARBA" id="ARBA00022514"/>
    </source>
</evidence>
<keyword evidence="4" id="KW-0964">Secreted</keyword>
<keyword evidence="4" id="KW-0145">Chemotaxis</keyword>
<keyword evidence="2 4" id="KW-0202">Cytokine</keyword>
<dbReference type="GO" id="GO:0008009">
    <property type="term" value="F:chemokine activity"/>
    <property type="evidence" value="ECO:0007669"/>
    <property type="project" value="InterPro"/>
</dbReference>
<feature type="domain" description="Chemokine interleukin-8-like" evidence="5">
    <location>
        <begin position="43"/>
        <end position="89"/>
    </location>
</feature>
<dbReference type="Gene3D" id="2.40.50.40">
    <property type="match status" value="1"/>
</dbReference>
<keyword evidence="6" id="KW-1185">Reference proteome</keyword>
<sequence length="108" mass="12249">MSFPLFIHTQCCSTMELKATSVLLLVCITFIILTSTEVDAIPSCCLRVSKGMHPRQIRLVSEYMIQHKSGVCDIDAVILYVGKKRFCADLGVLKRLKKLKKNHKPKRI</sequence>
<dbReference type="Pfam" id="PF00048">
    <property type="entry name" value="IL8"/>
    <property type="match status" value="1"/>
</dbReference>